<keyword evidence="2" id="KW-1185">Reference proteome</keyword>
<comment type="caution">
    <text evidence="1">The sequence shown here is derived from an EMBL/GenBank/DDBJ whole genome shotgun (WGS) entry which is preliminary data.</text>
</comment>
<sequence>MHHHGTLTIMQPRPP</sequence>
<evidence type="ECO:0000313" key="2">
    <source>
        <dbReference type="Proteomes" id="UP000324222"/>
    </source>
</evidence>
<proteinExistence type="predicted"/>
<dbReference type="EMBL" id="VSRR010129333">
    <property type="protein sequence ID" value="MPD01952.1"/>
    <property type="molecule type" value="Genomic_DNA"/>
</dbReference>
<reference evidence="1 2" key="1">
    <citation type="submission" date="2019-05" db="EMBL/GenBank/DDBJ databases">
        <title>Another draft genome of Portunus trituberculatus and its Hox gene families provides insights of decapod evolution.</title>
        <authorList>
            <person name="Jeong J.-H."/>
            <person name="Song I."/>
            <person name="Kim S."/>
            <person name="Choi T."/>
            <person name="Kim D."/>
            <person name="Ryu S."/>
            <person name="Kim W."/>
        </authorList>
    </citation>
    <scope>NUCLEOTIDE SEQUENCE [LARGE SCALE GENOMIC DNA]</scope>
    <source>
        <tissue evidence="1">Muscle</tissue>
    </source>
</reference>
<organism evidence="1 2">
    <name type="scientific">Portunus trituberculatus</name>
    <name type="common">Swimming crab</name>
    <name type="synonym">Neptunus trituberculatus</name>
    <dbReference type="NCBI Taxonomy" id="210409"/>
    <lineage>
        <taxon>Eukaryota</taxon>
        <taxon>Metazoa</taxon>
        <taxon>Ecdysozoa</taxon>
        <taxon>Arthropoda</taxon>
        <taxon>Crustacea</taxon>
        <taxon>Multicrustacea</taxon>
        <taxon>Malacostraca</taxon>
        <taxon>Eumalacostraca</taxon>
        <taxon>Eucarida</taxon>
        <taxon>Decapoda</taxon>
        <taxon>Pleocyemata</taxon>
        <taxon>Brachyura</taxon>
        <taxon>Eubrachyura</taxon>
        <taxon>Portunoidea</taxon>
        <taxon>Portunidae</taxon>
        <taxon>Portuninae</taxon>
        <taxon>Portunus</taxon>
    </lineage>
</organism>
<name>A0A5B7JVC7_PORTR</name>
<dbReference type="Proteomes" id="UP000324222">
    <property type="component" value="Unassembled WGS sequence"/>
</dbReference>
<accession>A0A5B7JVC7</accession>
<gene>
    <name evidence="1" type="ORF">E2C01_097503</name>
</gene>
<evidence type="ECO:0000313" key="1">
    <source>
        <dbReference type="EMBL" id="MPD01952.1"/>
    </source>
</evidence>
<protein>
    <submittedName>
        <fullName evidence="1">Uncharacterized protein</fullName>
    </submittedName>
</protein>